<keyword evidence="2 7" id="KW-0028">Amino-acid biosynthesis</keyword>
<dbReference type="InterPro" id="IPR016163">
    <property type="entry name" value="Ald_DH_C"/>
</dbReference>
<sequence length="428" mass="47159">MDNLKEYMIFKGKSAKNASKVLSLLDSNSKNKVLLNMAENLIKKSQLIVDANKIDMKNGEEKGLSKALLDRLLINEKRIKDMAEGLRQVADLPDPIGTVTKMWKRPNGIRIGEKKVPLGVIGIIYEARPNVTVDAAGLCLKSGNAVILRGGSEAINTNKCIAQILKESCLESGLPEGAVEFIEIVDREAVNVMLKLNDYIDVLIPRGGKGLIKTVVENSTVPVIETGTGNCHIFVDETADLNMAKDILINAKTQRPGVCNAAESLLVHENIAKEFLPLIASELFNFGVEMRVCEKTKAILLNTLHNKEVLNLVKNAVLEDWDEEFLNLIISIKVVPSIDDAIEHIYLHGTKHSESIITRDYFNSEKFLNEIDAAAVYVNASTRFTDGSEYGFGAEIGISTQKLHARGPMGLEQLTTIKYIVYGDGQIR</sequence>
<keyword evidence="7" id="KW-0963">Cytoplasm</keyword>
<dbReference type="PANTHER" id="PTHR11063:SF8">
    <property type="entry name" value="DELTA-1-PYRROLINE-5-CARBOXYLATE SYNTHASE"/>
    <property type="match status" value="1"/>
</dbReference>
<reference evidence="9 10" key="1">
    <citation type="journal article" date="2019" name="Int. J. Syst. Evol. Microbiol.">
        <title>The Global Catalogue of Microorganisms (GCM) 10K type strain sequencing project: providing services to taxonomists for standard genome sequencing and annotation.</title>
        <authorList>
            <consortium name="The Broad Institute Genomics Platform"/>
            <consortium name="The Broad Institute Genome Sequencing Center for Infectious Disease"/>
            <person name="Wu L."/>
            <person name="Ma J."/>
        </authorList>
    </citation>
    <scope>NUCLEOTIDE SEQUENCE [LARGE SCALE GENOMIC DNA]</scope>
    <source>
        <strain evidence="9 10">JCM 1405</strain>
    </source>
</reference>
<dbReference type="Gene3D" id="3.40.605.10">
    <property type="entry name" value="Aldehyde Dehydrogenase, Chain A, domain 1"/>
    <property type="match status" value="1"/>
</dbReference>
<comment type="function">
    <text evidence="7">Catalyzes the NADPH-dependent reduction of L-glutamate 5-phosphate into L-glutamate 5-semialdehyde and phosphate. The product spontaneously undergoes cyclization to form 1-pyrroline-5-carboxylate.</text>
</comment>
<dbReference type="NCBIfam" id="TIGR00407">
    <property type="entry name" value="proA"/>
    <property type="match status" value="1"/>
</dbReference>
<feature type="domain" description="Aldehyde dehydrogenase" evidence="8">
    <location>
        <begin position="14"/>
        <end position="317"/>
    </location>
</feature>
<dbReference type="PROSITE" id="PS01223">
    <property type="entry name" value="PROA"/>
    <property type="match status" value="1"/>
</dbReference>
<protein>
    <recommendedName>
        <fullName evidence="7">Gamma-glutamyl phosphate reductase</fullName>
        <shortName evidence="7">GPR</shortName>
        <ecNumber evidence="7">1.2.1.41</ecNumber>
    </recommendedName>
    <alternativeName>
        <fullName evidence="7">Glutamate-5-semialdehyde dehydrogenase</fullName>
    </alternativeName>
    <alternativeName>
        <fullName evidence="7">Glutamyl-gamma-semialdehyde dehydrogenase</fullName>
        <shortName evidence="7">GSA dehydrogenase</shortName>
    </alternativeName>
</protein>
<organism evidence="9 10">
    <name type="scientific">Clostridium malenominatum</name>
    <dbReference type="NCBI Taxonomy" id="1539"/>
    <lineage>
        <taxon>Bacteria</taxon>
        <taxon>Bacillati</taxon>
        <taxon>Bacillota</taxon>
        <taxon>Clostridia</taxon>
        <taxon>Eubacteriales</taxon>
        <taxon>Clostridiaceae</taxon>
        <taxon>Clostridium</taxon>
    </lineage>
</organism>
<dbReference type="NCBIfam" id="NF001221">
    <property type="entry name" value="PRK00197.1"/>
    <property type="match status" value="1"/>
</dbReference>
<evidence type="ECO:0000313" key="10">
    <source>
        <dbReference type="Proteomes" id="UP001500339"/>
    </source>
</evidence>
<dbReference type="RefSeq" id="WP_343768000.1">
    <property type="nucleotide sequence ID" value="NZ_BAAACF010000001.1"/>
</dbReference>
<keyword evidence="3 7" id="KW-0641">Proline biosynthesis</keyword>
<evidence type="ECO:0000256" key="2">
    <source>
        <dbReference type="ARBA" id="ARBA00022605"/>
    </source>
</evidence>
<evidence type="ECO:0000256" key="6">
    <source>
        <dbReference type="ARBA" id="ARBA00049024"/>
    </source>
</evidence>
<comment type="caution">
    <text evidence="9">The sequence shown here is derived from an EMBL/GenBank/DDBJ whole genome shotgun (WGS) entry which is preliminary data.</text>
</comment>
<evidence type="ECO:0000256" key="5">
    <source>
        <dbReference type="ARBA" id="ARBA00023002"/>
    </source>
</evidence>
<evidence type="ECO:0000256" key="3">
    <source>
        <dbReference type="ARBA" id="ARBA00022650"/>
    </source>
</evidence>
<dbReference type="InterPro" id="IPR000965">
    <property type="entry name" value="GPR_dom"/>
</dbReference>
<dbReference type="Pfam" id="PF00171">
    <property type="entry name" value="Aldedh"/>
    <property type="match status" value="1"/>
</dbReference>
<dbReference type="EC" id="1.2.1.41" evidence="7"/>
<dbReference type="InterPro" id="IPR016162">
    <property type="entry name" value="Ald_DH_N"/>
</dbReference>
<dbReference type="InterPro" id="IPR016161">
    <property type="entry name" value="Ald_DH/histidinol_DH"/>
</dbReference>
<comment type="subcellular location">
    <subcellularLocation>
        <location evidence="7">Cytoplasm</location>
    </subcellularLocation>
</comment>
<evidence type="ECO:0000259" key="8">
    <source>
        <dbReference type="Pfam" id="PF00171"/>
    </source>
</evidence>
<dbReference type="InterPro" id="IPR020593">
    <property type="entry name" value="G-glutamylP_reductase_CS"/>
</dbReference>
<dbReference type="CDD" id="cd07079">
    <property type="entry name" value="ALDH_F18-19_ProA-GPR"/>
    <property type="match status" value="1"/>
</dbReference>
<proteinExistence type="inferred from homology"/>
<keyword evidence="5 7" id="KW-0560">Oxidoreductase</keyword>
<keyword evidence="10" id="KW-1185">Reference proteome</keyword>
<dbReference type="SUPFAM" id="SSF53720">
    <property type="entry name" value="ALDH-like"/>
    <property type="match status" value="1"/>
</dbReference>
<dbReference type="Gene3D" id="3.40.309.10">
    <property type="entry name" value="Aldehyde Dehydrogenase, Chain A, domain 2"/>
    <property type="match status" value="1"/>
</dbReference>
<dbReference type="Proteomes" id="UP001500339">
    <property type="component" value="Unassembled WGS sequence"/>
</dbReference>
<evidence type="ECO:0000256" key="4">
    <source>
        <dbReference type="ARBA" id="ARBA00022857"/>
    </source>
</evidence>
<dbReference type="InterPro" id="IPR012134">
    <property type="entry name" value="Glu-5-SA_DH"/>
</dbReference>
<comment type="catalytic activity">
    <reaction evidence="6 7">
        <text>L-glutamate 5-semialdehyde + phosphate + NADP(+) = L-glutamyl 5-phosphate + NADPH + H(+)</text>
        <dbReference type="Rhea" id="RHEA:19541"/>
        <dbReference type="ChEBI" id="CHEBI:15378"/>
        <dbReference type="ChEBI" id="CHEBI:43474"/>
        <dbReference type="ChEBI" id="CHEBI:57783"/>
        <dbReference type="ChEBI" id="CHEBI:58066"/>
        <dbReference type="ChEBI" id="CHEBI:58274"/>
        <dbReference type="ChEBI" id="CHEBI:58349"/>
        <dbReference type="EC" id="1.2.1.41"/>
    </reaction>
</comment>
<keyword evidence="4 7" id="KW-0521">NADP</keyword>
<dbReference type="HAMAP" id="MF_00412">
    <property type="entry name" value="ProA"/>
    <property type="match status" value="1"/>
</dbReference>
<gene>
    <name evidence="7" type="primary">proA</name>
    <name evidence="9" type="ORF">GCM10008905_13090</name>
</gene>
<name>A0ABN1IV76_9CLOT</name>
<evidence type="ECO:0000256" key="1">
    <source>
        <dbReference type="ARBA" id="ARBA00004985"/>
    </source>
</evidence>
<dbReference type="PANTHER" id="PTHR11063">
    <property type="entry name" value="GLUTAMATE SEMIALDEHYDE DEHYDROGENASE"/>
    <property type="match status" value="1"/>
</dbReference>
<evidence type="ECO:0000256" key="7">
    <source>
        <dbReference type="HAMAP-Rule" id="MF_00412"/>
    </source>
</evidence>
<accession>A0ABN1IV76</accession>
<dbReference type="EMBL" id="BAAACF010000001">
    <property type="protein sequence ID" value="GAA0722024.1"/>
    <property type="molecule type" value="Genomic_DNA"/>
</dbReference>
<evidence type="ECO:0000313" key="9">
    <source>
        <dbReference type="EMBL" id="GAA0722024.1"/>
    </source>
</evidence>
<dbReference type="PIRSF" id="PIRSF000151">
    <property type="entry name" value="GPR"/>
    <property type="match status" value="1"/>
</dbReference>
<comment type="similarity">
    <text evidence="7">Belongs to the gamma-glutamyl phosphate reductase family.</text>
</comment>
<dbReference type="InterPro" id="IPR015590">
    <property type="entry name" value="Aldehyde_DH_dom"/>
</dbReference>
<comment type="pathway">
    <text evidence="1 7">Amino-acid biosynthesis; L-proline biosynthesis; L-glutamate 5-semialdehyde from L-glutamate: step 2/2.</text>
</comment>